<dbReference type="Gene3D" id="3.40.1260.10">
    <property type="entry name" value="DsrEFH-like"/>
    <property type="match status" value="1"/>
</dbReference>
<comment type="subcellular location">
    <subcellularLocation>
        <location evidence="1">Cytoplasm</location>
    </subcellularLocation>
</comment>
<evidence type="ECO:0000313" key="6">
    <source>
        <dbReference type="Proteomes" id="UP000663207"/>
    </source>
</evidence>
<comment type="similarity">
    <text evidence="2">Belongs to the DsrE/TusD family.</text>
</comment>
<dbReference type="Proteomes" id="UP000663207">
    <property type="component" value="Chromosome"/>
</dbReference>
<organism evidence="5 6">
    <name type="scientific">Shewanella sedimentimangrovi</name>
    <dbReference type="NCBI Taxonomy" id="2814293"/>
    <lineage>
        <taxon>Bacteria</taxon>
        <taxon>Pseudomonadati</taxon>
        <taxon>Pseudomonadota</taxon>
        <taxon>Gammaproteobacteria</taxon>
        <taxon>Alteromonadales</taxon>
        <taxon>Shewanellaceae</taxon>
        <taxon>Shewanella</taxon>
    </lineage>
</organism>
<dbReference type="Pfam" id="PF02635">
    <property type="entry name" value="DsrE"/>
    <property type="match status" value="1"/>
</dbReference>
<dbReference type="InterPro" id="IPR017463">
    <property type="entry name" value="Sulphur_relay_TusD/DsrE"/>
</dbReference>
<dbReference type="SUPFAM" id="SSF75169">
    <property type="entry name" value="DsrEFH-like"/>
    <property type="match status" value="1"/>
</dbReference>
<evidence type="ECO:0000256" key="1">
    <source>
        <dbReference type="ARBA" id="ARBA00004496"/>
    </source>
</evidence>
<sequence length="129" mass="13965">MSTFIIQVNGSAYGDSAAFHALKFTEAAIQAGHSVLRVFFYQDGVFNSSSLGAPASDEFNLYRAWLDLAERHGLELVNCVSAALRRGMLSDVEAREQGLDHWNVAPTVVMGGLGELVTGLVKADRLVCF</sequence>
<accession>A0ABX7R6L6</accession>
<keyword evidence="4" id="KW-0808">Transferase</keyword>
<protein>
    <submittedName>
        <fullName evidence="5">Sulfurtransferase complex subunit TusD</fullName>
    </submittedName>
</protein>
<proteinExistence type="inferred from homology"/>
<dbReference type="EMBL" id="CP071502">
    <property type="protein sequence ID" value="QSX38902.1"/>
    <property type="molecule type" value="Genomic_DNA"/>
</dbReference>
<dbReference type="InterPro" id="IPR027396">
    <property type="entry name" value="DsrEFH-like"/>
</dbReference>
<dbReference type="RefSeq" id="WP_207381899.1">
    <property type="nucleotide sequence ID" value="NZ_CP071502.1"/>
</dbReference>
<keyword evidence="3" id="KW-0963">Cytoplasm</keyword>
<name>A0ABX7R6L6_9GAMM</name>
<dbReference type="PANTHER" id="PTHR34874:SF3">
    <property type="entry name" value="SULFURTRANSFERASE TUSD"/>
    <property type="match status" value="1"/>
</dbReference>
<evidence type="ECO:0000256" key="3">
    <source>
        <dbReference type="ARBA" id="ARBA00022490"/>
    </source>
</evidence>
<dbReference type="NCBIfam" id="NF001237">
    <property type="entry name" value="PRK00207.1"/>
    <property type="match status" value="1"/>
</dbReference>
<evidence type="ECO:0000313" key="5">
    <source>
        <dbReference type="EMBL" id="QSX38902.1"/>
    </source>
</evidence>
<dbReference type="NCBIfam" id="TIGR03012">
    <property type="entry name" value="sulf_tusD_dsrE"/>
    <property type="match status" value="1"/>
</dbReference>
<dbReference type="InterPro" id="IPR003787">
    <property type="entry name" value="Sulphur_relay_DsrE/F-like"/>
</dbReference>
<gene>
    <name evidence="5" type="primary">tusD</name>
    <name evidence="5" type="ORF">JYB85_08955</name>
</gene>
<reference evidence="5 6" key="1">
    <citation type="submission" date="2021-03" db="EMBL/GenBank/DDBJ databases">
        <title>Novel species identification of genus Shewanella.</title>
        <authorList>
            <person name="Liu G."/>
            <person name="Zhang Q."/>
        </authorList>
    </citation>
    <scope>NUCLEOTIDE SEQUENCE [LARGE SCALE GENOMIC DNA]</scope>
    <source>
        <strain evidence="5 6">FJAT-52962</strain>
    </source>
</reference>
<keyword evidence="6" id="KW-1185">Reference proteome</keyword>
<evidence type="ECO:0000256" key="2">
    <source>
        <dbReference type="ARBA" id="ARBA00007067"/>
    </source>
</evidence>
<dbReference type="PANTHER" id="PTHR34874">
    <property type="entry name" value="PROTEIN YCHN"/>
    <property type="match status" value="1"/>
</dbReference>
<evidence type="ECO:0000256" key="4">
    <source>
        <dbReference type="ARBA" id="ARBA00022679"/>
    </source>
</evidence>